<evidence type="ECO:0008006" key="4">
    <source>
        <dbReference type="Google" id="ProtNLM"/>
    </source>
</evidence>
<evidence type="ECO:0000256" key="1">
    <source>
        <dbReference type="ARBA" id="ARBA00023002"/>
    </source>
</evidence>
<dbReference type="InterPro" id="IPR050740">
    <property type="entry name" value="Aldehyde_DH_Superfamily"/>
</dbReference>
<protein>
    <recommendedName>
        <fullName evidence="4">Succinate-semialdehyde dehydrogenase (NADP(+))</fullName>
    </recommendedName>
</protein>
<dbReference type="Gene3D" id="3.40.605.10">
    <property type="entry name" value="Aldehyde Dehydrogenase, Chain A, domain 1"/>
    <property type="match status" value="1"/>
</dbReference>
<proteinExistence type="predicted"/>
<dbReference type="PANTHER" id="PTHR43353">
    <property type="entry name" value="SUCCINATE-SEMIALDEHYDE DEHYDROGENASE, MITOCHONDRIAL"/>
    <property type="match status" value="1"/>
</dbReference>
<keyword evidence="1" id="KW-0560">Oxidoreductase</keyword>
<dbReference type="PANTHER" id="PTHR43353:SF5">
    <property type="entry name" value="SUCCINATE-SEMIALDEHYDE DEHYDROGENASE, MITOCHONDRIAL"/>
    <property type="match status" value="1"/>
</dbReference>
<dbReference type="GO" id="GO:0004777">
    <property type="term" value="F:succinate-semialdehyde dehydrogenase (NAD+) activity"/>
    <property type="evidence" value="ECO:0007669"/>
    <property type="project" value="TreeGrafter"/>
</dbReference>
<dbReference type="Gene3D" id="3.40.309.10">
    <property type="entry name" value="Aldehyde Dehydrogenase, Chain A, domain 2"/>
    <property type="match status" value="1"/>
</dbReference>
<reference evidence="3" key="1">
    <citation type="submission" date="2017-03" db="EMBL/GenBank/DDBJ databases">
        <authorList>
            <person name="Monnet C."/>
        </authorList>
    </citation>
    <scope>NUCLEOTIDE SEQUENCE [LARGE SCALE GENOMIC DNA]</scope>
    <source>
        <strain evidence="3">P10</strain>
    </source>
</reference>
<dbReference type="SUPFAM" id="SSF53720">
    <property type="entry name" value="ALDH-like"/>
    <property type="match status" value="2"/>
</dbReference>
<evidence type="ECO:0000313" key="3">
    <source>
        <dbReference type="Proteomes" id="UP000234342"/>
    </source>
</evidence>
<dbReference type="InterPro" id="IPR016161">
    <property type="entry name" value="Ald_DH/histidinol_DH"/>
</dbReference>
<sequence length="106" mass="11115">MDITPIIDKLDTGLFINGQWREAEGGKTIDVINPATGDLITTVLTGGSKIEGKGFFYTPTAMTDVPLVSNPAAPFGGVKKSGLGCEGGSVGIEEFLEIRYVALPRA</sequence>
<name>A0A2H1J827_9MICO</name>
<keyword evidence="3" id="KW-1185">Reference proteome</keyword>
<gene>
    <name evidence="2" type="ORF">BANT10_01741</name>
</gene>
<dbReference type="GO" id="GO:0009450">
    <property type="term" value="P:gamma-aminobutyric acid catabolic process"/>
    <property type="evidence" value="ECO:0007669"/>
    <property type="project" value="TreeGrafter"/>
</dbReference>
<evidence type="ECO:0000313" key="2">
    <source>
        <dbReference type="EMBL" id="SMX83553.1"/>
    </source>
</evidence>
<organism evidence="2 3">
    <name type="scientific">Brevibacterium antiquum</name>
    <dbReference type="NCBI Taxonomy" id="234835"/>
    <lineage>
        <taxon>Bacteria</taxon>
        <taxon>Bacillati</taxon>
        <taxon>Actinomycetota</taxon>
        <taxon>Actinomycetes</taxon>
        <taxon>Micrococcales</taxon>
        <taxon>Brevibacteriaceae</taxon>
        <taxon>Brevibacterium</taxon>
    </lineage>
</organism>
<dbReference type="AlphaFoldDB" id="A0A2H1J827"/>
<dbReference type="InterPro" id="IPR016163">
    <property type="entry name" value="Ald_DH_C"/>
</dbReference>
<accession>A0A2H1J827</accession>
<dbReference type="EMBL" id="FXZE01000006">
    <property type="protein sequence ID" value="SMX83553.1"/>
    <property type="molecule type" value="Genomic_DNA"/>
</dbReference>
<dbReference type="InterPro" id="IPR016162">
    <property type="entry name" value="Ald_DH_N"/>
</dbReference>
<dbReference type="Proteomes" id="UP000234342">
    <property type="component" value="Unassembled WGS sequence"/>
</dbReference>